<gene>
    <name evidence="1" type="ORF">NP439_01800</name>
</gene>
<organism evidence="1 2">
    <name type="scientific">Oceanobacillus jeddahense</name>
    <dbReference type="NCBI Taxonomy" id="1462527"/>
    <lineage>
        <taxon>Bacteria</taxon>
        <taxon>Bacillati</taxon>
        <taxon>Bacillota</taxon>
        <taxon>Bacilli</taxon>
        <taxon>Bacillales</taxon>
        <taxon>Bacillaceae</taxon>
        <taxon>Oceanobacillus</taxon>
    </lineage>
</organism>
<evidence type="ECO:0000313" key="2">
    <source>
        <dbReference type="Proteomes" id="UP001059773"/>
    </source>
</evidence>
<keyword evidence="2" id="KW-1185">Reference proteome</keyword>
<name>A0ABY5JT68_9BACI</name>
<dbReference type="EMBL" id="CP101914">
    <property type="protein sequence ID" value="UUI03465.1"/>
    <property type="molecule type" value="Genomic_DNA"/>
</dbReference>
<protein>
    <submittedName>
        <fullName evidence="1">Uncharacterized protein</fullName>
    </submittedName>
</protein>
<evidence type="ECO:0000313" key="1">
    <source>
        <dbReference type="EMBL" id="UUI03465.1"/>
    </source>
</evidence>
<sequence length="94" mass="10270">MRFDARLPGVSAIVGKVAIVVLLVSLLLGLPQLAATISQISFIADLVGTFESPLVLPNWLNRTLLVSGALAAVERALMLRSHWLIDMETSWWDT</sequence>
<reference evidence="1" key="1">
    <citation type="submission" date="2022-07" db="EMBL/GenBank/DDBJ databases">
        <title>FELIX.</title>
        <authorList>
            <person name="Wan K.H."/>
            <person name="Park S."/>
            <person name="Lawrence Q."/>
            <person name="Eichenberger J.P."/>
            <person name="Booth B.W."/>
            <person name="Piaggio A.J."/>
            <person name="Chandler J.C."/>
            <person name="Franklin A.B."/>
            <person name="Celniker S.E."/>
        </authorList>
    </citation>
    <scope>NUCLEOTIDE SEQUENCE</scope>
    <source>
        <strain evidence="1">QA-1986 374</strain>
    </source>
</reference>
<dbReference type="Proteomes" id="UP001059773">
    <property type="component" value="Chromosome"/>
</dbReference>
<proteinExistence type="predicted"/>
<accession>A0ABY5JT68</accession>
<dbReference type="RefSeq" id="WP_256708535.1">
    <property type="nucleotide sequence ID" value="NZ_CP101914.1"/>
</dbReference>